<organism evidence="1 2">
    <name type="scientific">Marasmius tenuissimus</name>
    <dbReference type="NCBI Taxonomy" id="585030"/>
    <lineage>
        <taxon>Eukaryota</taxon>
        <taxon>Fungi</taxon>
        <taxon>Dikarya</taxon>
        <taxon>Basidiomycota</taxon>
        <taxon>Agaricomycotina</taxon>
        <taxon>Agaricomycetes</taxon>
        <taxon>Agaricomycetidae</taxon>
        <taxon>Agaricales</taxon>
        <taxon>Marasmiineae</taxon>
        <taxon>Marasmiaceae</taxon>
        <taxon>Marasmius</taxon>
    </lineage>
</organism>
<dbReference type="Proteomes" id="UP001437256">
    <property type="component" value="Unassembled WGS sequence"/>
</dbReference>
<comment type="caution">
    <text evidence="1">The sequence shown here is derived from an EMBL/GenBank/DDBJ whole genome shotgun (WGS) entry which is preliminary data.</text>
</comment>
<accession>A0ABR2ZFC1</accession>
<keyword evidence="2" id="KW-1185">Reference proteome</keyword>
<sequence length="118" mass="13379">MIKNYRNSHPSLREMGRNPIIYLDFNRPDPPPTRDVKLLDGAHDQGGLSGANLGFFEELEGQWNDIGLDKVLMWASFPVRTGVSAYPFLLVVSFPIRWDGAPFLDRSWLKGFADEKGQ</sequence>
<dbReference type="EMBL" id="JBBXMP010000212">
    <property type="protein sequence ID" value="KAL0059694.1"/>
    <property type="molecule type" value="Genomic_DNA"/>
</dbReference>
<proteinExistence type="predicted"/>
<evidence type="ECO:0000313" key="2">
    <source>
        <dbReference type="Proteomes" id="UP001437256"/>
    </source>
</evidence>
<protein>
    <submittedName>
        <fullName evidence="1">Uncharacterized protein</fullName>
    </submittedName>
</protein>
<gene>
    <name evidence="1" type="ORF">AAF712_013557</name>
</gene>
<evidence type="ECO:0000313" key="1">
    <source>
        <dbReference type="EMBL" id="KAL0059694.1"/>
    </source>
</evidence>
<reference evidence="1 2" key="1">
    <citation type="submission" date="2024-05" db="EMBL/GenBank/DDBJ databases">
        <title>A draft genome resource for the thread blight pathogen Marasmius tenuissimus strain MS-2.</title>
        <authorList>
            <person name="Yulfo-Soto G.E."/>
            <person name="Baruah I.K."/>
            <person name="Amoako-Attah I."/>
            <person name="Bukari Y."/>
            <person name="Meinhardt L.W."/>
            <person name="Bailey B.A."/>
            <person name="Cohen S.P."/>
        </authorList>
    </citation>
    <scope>NUCLEOTIDE SEQUENCE [LARGE SCALE GENOMIC DNA]</scope>
    <source>
        <strain evidence="1 2">MS-2</strain>
    </source>
</reference>
<name>A0ABR2ZFC1_9AGAR</name>